<proteinExistence type="predicted"/>
<reference evidence="1 2" key="1">
    <citation type="submission" date="2019-08" db="EMBL/GenBank/DDBJ databases">
        <authorList>
            <person name="Alioto T."/>
            <person name="Alioto T."/>
            <person name="Gomez Garrido J."/>
        </authorList>
    </citation>
    <scope>NUCLEOTIDE SEQUENCE [LARGE SCALE GENOMIC DNA]</scope>
</reference>
<protein>
    <submittedName>
        <fullName evidence="1">Uncharacterized protein</fullName>
    </submittedName>
</protein>
<dbReference type="Proteomes" id="UP000325440">
    <property type="component" value="Unassembled WGS sequence"/>
</dbReference>
<organism evidence="1 2">
    <name type="scientific">Cinara cedri</name>
    <dbReference type="NCBI Taxonomy" id="506608"/>
    <lineage>
        <taxon>Eukaryota</taxon>
        <taxon>Metazoa</taxon>
        <taxon>Ecdysozoa</taxon>
        <taxon>Arthropoda</taxon>
        <taxon>Hexapoda</taxon>
        <taxon>Insecta</taxon>
        <taxon>Pterygota</taxon>
        <taxon>Neoptera</taxon>
        <taxon>Paraneoptera</taxon>
        <taxon>Hemiptera</taxon>
        <taxon>Sternorrhyncha</taxon>
        <taxon>Aphidomorpha</taxon>
        <taxon>Aphidoidea</taxon>
        <taxon>Aphididae</taxon>
        <taxon>Lachninae</taxon>
        <taxon>Cinara</taxon>
    </lineage>
</organism>
<accession>A0A5E4MP51</accession>
<keyword evidence="2" id="KW-1185">Reference proteome</keyword>
<evidence type="ECO:0000313" key="1">
    <source>
        <dbReference type="EMBL" id="VVC31132.1"/>
    </source>
</evidence>
<feature type="non-terminal residue" evidence="1">
    <location>
        <position position="67"/>
    </location>
</feature>
<gene>
    <name evidence="1" type="ORF">CINCED_3A021398</name>
</gene>
<sequence length="67" mass="7959">MNWEKLRDNQDQNIDLKTRLKSPENIEIAAQNLTNLIQSAACDLIYSFILLTKIDKLLKYKRFYDLI</sequence>
<dbReference type="EMBL" id="CABPRJ010000597">
    <property type="protein sequence ID" value="VVC31132.1"/>
    <property type="molecule type" value="Genomic_DNA"/>
</dbReference>
<evidence type="ECO:0000313" key="2">
    <source>
        <dbReference type="Proteomes" id="UP000325440"/>
    </source>
</evidence>
<name>A0A5E4MP51_9HEMI</name>
<dbReference type="AlphaFoldDB" id="A0A5E4MP51"/>